<accession>A0A538TMK8</accession>
<dbReference type="InterPro" id="IPR012341">
    <property type="entry name" value="6hp_glycosidase-like_sf"/>
</dbReference>
<dbReference type="PRINTS" id="PR01950">
    <property type="entry name" value="LANCSUPER"/>
</dbReference>
<organism evidence="3 4">
    <name type="scientific">Eiseniibacteriota bacterium</name>
    <dbReference type="NCBI Taxonomy" id="2212470"/>
    <lineage>
        <taxon>Bacteria</taxon>
        <taxon>Candidatus Eiseniibacteriota</taxon>
    </lineage>
</organism>
<dbReference type="InterPro" id="IPR025410">
    <property type="entry name" value="Lant_dehyd"/>
</dbReference>
<dbReference type="Gene3D" id="1.50.10.10">
    <property type="match status" value="1"/>
</dbReference>
<sequence>MPSPPFDIAWYRALTLRERAALFRAGRLSASRDSASSESAQKRLAAWRAQAPFDREPWMRERLASEGLDEPGFLAILSASAEGLRAAVADPPEWLIELHQARDAARGAGSPAAALDRAGAIIETRAPPDPIPYPEWVERDPTGRFLVLFAPLVERARRELKAGLESLPFLAASPQDLDRMLLVGLPMGLAAMLERTAVLELRVARLEGHLTGDTPEQRFDSFIGLLSQADFRLRLLREYPVLARCAAEHIRAWVDSSLELMRRLGADWGDLRAGLLGRSETGSLTELRMEAGDAHRGGRSVAVLGFASGARLVYKPRPLAMEARFQELLGWLNGCGAEPGFRTLGVLDRGEYGWVEFAAEAPCASAHEVERYFRRLGGLLAVLHATGAMDFHFQNVVASGEHPVAVDLESLFHPPLPCAPVERADERIARDVLGDSVLRVGMLPFRVSEAEGGGRQDWSGVAAVAGQASPDPVLDWERPGTDEMHAVMRRLAMKGARNRPTLEGHEADAADHIGPLAEGFERTRRILLERRDDLLAPGGPLDAVRDQVTRIVLRTTRGYALLLDQSWHPDFLRDALDRDRFLDRLWVGADEMPAWWRVAGYDQRDLWRGDIPWFGSQPGSRDLWTSGGEVLPGFFAESGLEWARRRLREMGEDDLSRQSWFTRVSLGTLLLDSERGEWPEYRLDEAVGASPDRSGLASRDRSELRDSLVAEARRLGAWYERMAWREREHLVWIALDLRQGVWSLYPCSEDLYAGVPGIALFLGILGTITREERWVDLARRGMGTLLEKLETAHNQVPFIGLYQGWGSVLYTVAHLGSSTGDRALLEAGERLIPRIRERLSADRLLDVVGGAAGAIAALLALHRTNESSAALEAALLCGEHLLATARPTGQGISWLTELNGDEPPTGFAHGAAGIATALVGLAEASGDRRFLDAGLGGFAFEREALKSEVRRGHIGTGGPGHGETSRELALTWCYGAPGMGLARLRALKASVGLDPAITAALRRDVDEALAITLERGFGRNHCLCHGDLGNLDFVSQAACLDPSDELRARIDSLTRAVLASLDRDGWRCGTVAGIEAPGLMNGLAGIGYGLLRLAEPDRVPSVLAMEGPRAGRPTSAVVSA</sequence>
<dbReference type="Pfam" id="PF05147">
    <property type="entry name" value="LANC_like"/>
    <property type="match status" value="1"/>
</dbReference>
<dbReference type="SUPFAM" id="SSF158745">
    <property type="entry name" value="LanC-like"/>
    <property type="match status" value="1"/>
</dbReference>
<dbReference type="SMART" id="SM01260">
    <property type="entry name" value="LANC_like"/>
    <property type="match status" value="1"/>
</dbReference>
<dbReference type="GO" id="GO:0046872">
    <property type="term" value="F:metal ion binding"/>
    <property type="evidence" value="ECO:0007669"/>
    <property type="project" value="UniProtKB-KW"/>
</dbReference>
<dbReference type="InterPro" id="IPR017146">
    <property type="entry name" value="Lanti_2_LanM"/>
</dbReference>
<dbReference type="InterPro" id="IPR007822">
    <property type="entry name" value="LANC-like"/>
</dbReference>
<feature type="binding site" evidence="1">
    <location>
        <position position="1024"/>
    </location>
    <ligand>
        <name>Zn(2+)</name>
        <dbReference type="ChEBI" id="CHEBI:29105"/>
    </ligand>
</feature>
<evidence type="ECO:0000259" key="2">
    <source>
        <dbReference type="Pfam" id="PF13575"/>
    </source>
</evidence>
<gene>
    <name evidence="3" type="primary">lanM</name>
    <name evidence="3" type="ORF">E6K78_08735</name>
</gene>
<feature type="domain" description="Lantibiotic biosynthesis protein dehydration" evidence="2">
    <location>
        <begin position="239"/>
        <end position="615"/>
    </location>
</feature>
<reference evidence="3 4" key="1">
    <citation type="journal article" date="2019" name="Nat. Microbiol.">
        <title>Mediterranean grassland soil C-N compound turnover is dependent on rainfall and depth, and is mediated by genomically divergent microorganisms.</title>
        <authorList>
            <person name="Diamond S."/>
            <person name="Andeer P.F."/>
            <person name="Li Z."/>
            <person name="Crits-Christoph A."/>
            <person name="Burstein D."/>
            <person name="Anantharaman K."/>
            <person name="Lane K.R."/>
            <person name="Thomas B.C."/>
            <person name="Pan C."/>
            <person name="Northen T.R."/>
            <person name="Banfield J.F."/>
        </authorList>
    </citation>
    <scope>NUCLEOTIDE SEQUENCE [LARGE SCALE GENOMIC DNA]</scope>
    <source>
        <strain evidence="3">WS_8</strain>
    </source>
</reference>
<dbReference type="NCBIfam" id="TIGR03897">
    <property type="entry name" value="lanti_2_LanM"/>
    <property type="match status" value="1"/>
</dbReference>
<dbReference type="PRINTS" id="PR01955">
    <property type="entry name" value="LANCFRANKIA"/>
</dbReference>
<evidence type="ECO:0000313" key="4">
    <source>
        <dbReference type="Proteomes" id="UP000316609"/>
    </source>
</evidence>
<evidence type="ECO:0000313" key="3">
    <source>
        <dbReference type="EMBL" id="TMQ64851.1"/>
    </source>
</evidence>
<dbReference type="CDD" id="cd04792">
    <property type="entry name" value="LanM-like"/>
    <property type="match status" value="1"/>
</dbReference>
<protein>
    <submittedName>
        <fullName evidence="3">Type 2 lantipeptide synthetase LanM</fullName>
    </submittedName>
</protein>
<dbReference type="Proteomes" id="UP000316609">
    <property type="component" value="Unassembled WGS sequence"/>
</dbReference>
<dbReference type="AlphaFoldDB" id="A0A538TMK8"/>
<dbReference type="GO" id="GO:0031179">
    <property type="term" value="P:peptide modification"/>
    <property type="evidence" value="ECO:0007669"/>
    <property type="project" value="InterPro"/>
</dbReference>
<keyword evidence="1" id="KW-0479">Metal-binding</keyword>
<evidence type="ECO:0000256" key="1">
    <source>
        <dbReference type="PIRSR" id="PIRSR607822-1"/>
    </source>
</evidence>
<feature type="binding site" evidence="1">
    <location>
        <position position="1025"/>
    </location>
    <ligand>
        <name>Zn(2+)</name>
        <dbReference type="ChEBI" id="CHEBI:29105"/>
    </ligand>
</feature>
<name>A0A538TMK8_UNCEI</name>
<dbReference type="GO" id="GO:0005975">
    <property type="term" value="P:carbohydrate metabolic process"/>
    <property type="evidence" value="ECO:0007669"/>
    <property type="project" value="InterPro"/>
</dbReference>
<dbReference type="EMBL" id="VBOY01000080">
    <property type="protein sequence ID" value="TMQ64851.1"/>
    <property type="molecule type" value="Genomic_DNA"/>
</dbReference>
<dbReference type="Pfam" id="PF13575">
    <property type="entry name" value="DUF4135"/>
    <property type="match status" value="1"/>
</dbReference>
<proteinExistence type="predicted"/>
<dbReference type="PIRSF" id="PIRSF037228">
    <property type="entry name" value="Lant_mod_RumM"/>
    <property type="match status" value="1"/>
</dbReference>
<comment type="caution">
    <text evidence="3">The sequence shown here is derived from an EMBL/GenBank/DDBJ whole genome shotgun (WGS) entry which is preliminary data.</text>
</comment>
<feature type="binding site" evidence="1">
    <location>
        <position position="973"/>
    </location>
    <ligand>
        <name>Zn(2+)</name>
        <dbReference type="ChEBI" id="CHEBI:29105"/>
    </ligand>
</feature>
<keyword evidence="1" id="KW-0862">Zinc</keyword>